<gene>
    <name evidence="2" type="ORF">F950_00224</name>
</gene>
<name>A0ABP2UAH2_9GAMM</name>
<dbReference type="SUPFAM" id="SSF56112">
    <property type="entry name" value="Protein kinase-like (PK-like)"/>
    <property type="match status" value="1"/>
</dbReference>
<proteinExistence type="predicted"/>
<dbReference type="Pfam" id="PF00069">
    <property type="entry name" value="Pkinase"/>
    <property type="match status" value="1"/>
</dbReference>
<feature type="domain" description="Protein kinase" evidence="1">
    <location>
        <begin position="1"/>
        <end position="141"/>
    </location>
</feature>
<dbReference type="EMBL" id="APPV01000006">
    <property type="protein sequence ID" value="ENV60979.1"/>
    <property type="molecule type" value="Genomic_DNA"/>
</dbReference>
<dbReference type="InterPro" id="IPR011009">
    <property type="entry name" value="Kinase-like_dom_sf"/>
</dbReference>
<evidence type="ECO:0000259" key="1">
    <source>
        <dbReference type="PROSITE" id="PS50011"/>
    </source>
</evidence>
<dbReference type="InterPro" id="IPR053235">
    <property type="entry name" value="Ser_Thr_kinase"/>
</dbReference>
<protein>
    <recommendedName>
        <fullName evidence="1">Protein kinase domain-containing protein</fullName>
    </recommendedName>
</protein>
<dbReference type="PANTHER" id="PTHR24361">
    <property type="entry name" value="MITOGEN-ACTIVATED KINASE KINASE KINASE"/>
    <property type="match status" value="1"/>
</dbReference>
<sequence>MDIKPDNILLSDRNEALLSDFGLSQHLNLDGLTEAEKAYPKILPPEYFTEDQVVDRTYDIYQAGLVLYMLCTGIKNFDEQFFSYWPDQNALVRAITSGKFPIRNAHPPHIPKKIVAIINKCLQLQPSNRARSALEIINALADIDGNILDWQYSFDETKQMRIWEKAVDGKRFKLQVLTDHSSIATKEVNDRETKISAYCKKRIDVEDIRNFLEKH</sequence>
<reference evidence="2 3" key="1">
    <citation type="submission" date="2013-02" db="EMBL/GenBank/DDBJ databases">
        <title>The Genome Sequence of Acinetobacter soli NIPH 2899.</title>
        <authorList>
            <consortium name="The Broad Institute Genome Sequencing Platform"/>
            <consortium name="The Broad Institute Genome Sequencing Center for Infectious Disease"/>
            <person name="Cerqueira G."/>
            <person name="Feldgarden M."/>
            <person name="Courvalin P."/>
            <person name="Perichon B."/>
            <person name="Grillot-Courvalin C."/>
            <person name="Clermont D."/>
            <person name="Rocha E."/>
            <person name="Yoon E.-J."/>
            <person name="Nemec A."/>
            <person name="Walker B."/>
            <person name="Young S.K."/>
            <person name="Zeng Q."/>
            <person name="Gargeya S."/>
            <person name="Fitzgerald M."/>
            <person name="Haas B."/>
            <person name="Abouelleil A."/>
            <person name="Alvarado L."/>
            <person name="Arachchi H.M."/>
            <person name="Berlin A.M."/>
            <person name="Chapman S.B."/>
            <person name="Dewar J."/>
            <person name="Goldberg J."/>
            <person name="Griggs A."/>
            <person name="Gujja S."/>
            <person name="Hansen M."/>
            <person name="Howarth C."/>
            <person name="Imamovic A."/>
            <person name="Larimer J."/>
            <person name="McCowan C."/>
            <person name="Murphy C."/>
            <person name="Neiman D."/>
            <person name="Pearson M."/>
            <person name="Priest M."/>
            <person name="Roberts A."/>
            <person name="Saif S."/>
            <person name="Shea T."/>
            <person name="Sisk P."/>
            <person name="Sykes S."/>
            <person name="Wortman J."/>
            <person name="Nusbaum C."/>
            <person name="Birren B."/>
        </authorList>
    </citation>
    <scope>NUCLEOTIDE SEQUENCE [LARGE SCALE GENOMIC DNA]</scope>
    <source>
        <strain evidence="2 3">NIPH 2899</strain>
    </source>
</reference>
<dbReference type="Proteomes" id="UP000018433">
    <property type="component" value="Unassembled WGS sequence"/>
</dbReference>
<keyword evidence="3" id="KW-1185">Reference proteome</keyword>
<accession>A0ABP2UAH2</accession>
<evidence type="ECO:0000313" key="3">
    <source>
        <dbReference type="Proteomes" id="UP000018433"/>
    </source>
</evidence>
<dbReference type="InterPro" id="IPR000719">
    <property type="entry name" value="Prot_kinase_dom"/>
</dbReference>
<comment type="caution">
    <text evidence="2">The sequence shown here is derived from an EMBL/GenBank/DDBJ whole genome shotgun (WGS) entry which is preliminary data.</text>
</comment>
<dbReference type="PROSITE" id="PS50011">
    <property type="entry name" value="PROTEIN_KINASE_DOM"/>
    <property type="match status" value="1"/>
</dbReference>
<evidence type="ECO:0000313" key="2">
    <source>
        <dbReference type="EMBL" id="ENV60979.1"/>
    </source>
</evidence>
<organism evidence="2 3">
    <name type="scientific">Acinetobacter soli NIPH 2899</name>
    <dbReference type="NCBI Taxonomy" id="1217677"/>
    <lineage>
        <taxon>Bacteria</taxon>
        <taxon>Pseudomonadati</taxon>
        <taxon>Pseudomonadota</taxon>
        <taxon>Gammaproteobacteria</taxon>
        <taxon>Moraxellales</taxon>
        <taxon>Moraxellaceae</taxon>
        <taxon>Acinetobacter</taxon>
    </lineage>
</organism>
<dbReference type="Gene3D" id="1.10.510.10">
    <property type="entry name" value="Transferase(Phosphotransferase) domain 1"/>
    <property type="match status" value="1"/>
</dbReference>